<dbReference type="PANTHER" id="PTHR47326:SF1">
    <property type="entry name" value="HTH PSQ-TYPE DOMAIN-CONTAINING PROTEIN"/>
    <property type="match status" value="1"/>
</dbReference>
<evidence type="ECO:0008006" key="3">
    <source>
        <dbReference type="Google" id="ProtNLM"/>
    </source>
</evidence>
<protein>
    <recommendedName>
        <fullName evidence="3">DUF4817 domain-containing protein</fullName>
    </recommendedName>
</protein>
<dbReference type="PANTHER" id="PTHR47326">
    <property type="entry name" value="TRANSPOSABLE ELEMENT TC3 TRANSPOSASE-LIKE PROTEIN"/>
    <property type="match status" value="1"/>
</dbReference>
<dbReference type="GO" id="GO:0003676">
    <property type="term" value="F:nucleic acid binding"/>
    <property type="evidence" value="ECO:0007669"/>
    <property type="project" value="InterPro"/>
</dbReference>
<reference evidence="1" key="1">
    <citation type="journal article" date="2021" name="Sci. Adv.">
        <title>The American lobster genome reveals insights on longevity, neural, and immune adaptations.</title>
        <authorList>
            <person name="Polinski J.M."/>
            <person name="Zimin A.V."/>
            <person name="Clark K.F."/>
            <person name="Kohn A.B."/>
            <person name="Sadowski N."/>
            <person name="Timp W."/>
            <person name="Ptitsyn A."/>
            <person name="Khanna P."/>
            <person name="Romanova D.Y."/>
            <person name="Williams P."/>
            <person name="Greenwood S.J."/>
            <person name="Moroz L.L."/>
            <person name="Walt D.R."/>
            <person name="Bodnar A.G."/>
        </authorList>
    </citation>
    <scope>NUCLEOTIDE SEQUENCE</scope>
    <source>
        <strain evidence="1">GMGI-L3</strain>
    </source>
</reference>
<accession>A0A8J5T1Z5</accession>
<dbReference type="Proteomes" id="UP000747542">
    <property type="component" value="Unassembled WGS sequence"/>
</dbReference>
<name>A0A8J5T1Z5_HOMAM</name>
<dbReference type="InterPro" id="IPR036397">
    <property type="entry name" value="RNaseH_sf"/>
</dbReference>
<gene>
    <name evidence="1" type="ORF">Hamer_G000814</name>
</gene>
<keyword evidence="2" id="KW-1185">Reference proteome</keyword>
<dbReference type="AlphaFoldDB" id="A0A8J5T1Z5"/>
<dbReference type="EMBL" id="JAHLQT010011632">
    <property type="protein sequence ID" value="KAG7171884.1"/>
    <property type="molecule type" value="Genomic_DNA"/>
</dbReference>
<organism evidence="1 2">
    <name type="scientific">Homarus americanus</name>
    <name type="common">American lobster</name>
    <dbReference type="NCBI Taxonomy" id="6706"/>
    <lineage>
        <taxon>Eukaryota</taxon>
        <taxon>Metazoa</taxon>
        <taxon>Ecdysozoa</taxon>
        <taxon>Arthropoda</taxon>
        <taxon>Crustacea</taxon>
        <taxon>Multicrustacea</taxon>
        <taxon>Malacostraca</taxon>
        <taxon>Eumalacostraca</taxon>
        <taxon>Eucarida</taxon>
        <taxon>Decapoda</taxon>
        <taxon>Pleocyemata</taxon>
        <taxon>Astacidea</taxon>
        <taxon>Nephropoidea</taxon>
        <taxon>Nephropidae</taxon>
        <taxon>Homarus</taxon>
    </lineage>
</organism>
<dbReference type="Gene3D" id="3.30.420.10">
    <property type="entry name" value="Ribonuclease H-like superfamily/Ribonuclease H"/>
    <property type="match status" value="1"/>
</dbReference>
<evidence type="ECO:0000313" key="1">
    <source>
        <dbReference type="EMBL" id="KAG7171884.1"/>
    </source>
</evidence>
<comment type="caution">
    <text evidence="1">The sequence shown here is derived from an EMBL/GenBank/DDBJ whole genome shotgun (WGS) entry which is preliminary data.</text>
</comment>
<evidence type="ECO:0000313" key="2">
    <source>
        <dbReference type="Proteomes" id="UP000747542"/>
    </source>
</evidence>
<sequence>MFRTKYGKKPPDVKFIKSWMKILETVNVEKGKSSGRLSVSDGTVENIPTAFTRSPRKSVKQASRRLQMPKSTVHKVLQNCMKLHAYKVQIVHQLMPDDRPKREQFANDILNSIDEDNDFLLRVCFSDKATFHVSGTVNKHNVRIWGSENPHVVREHIGYSLKTNVWCTRD</sequence>
<proteinExistence type="predicted"/>